<dbReference type="Proteomes" id="UP001139502">
    <property type="component" value="Unassembled WGS sequence"/>
</dbReference>
<dbReference type="EMBL" id="JANAFB010000030">
    <property type="protein sequence ID" value="MCP3426609.1"/>
    <property type="molecule type" value="Genomic_DNA"/>
</dbReference>
<evidence type="ECO:0000313" key="3">
    <source>
        <dbReference type="Proteomes" id="UP001139502"/>
    </source>
</evidence>
<dbReference type="AlphaFoldDB" id="A0A9X2KJ88"/>
<accession>A0A9X2KJ88</accession>
<comment type="caution">
    <text evidence="2">The sequence shown here is derived from an EMBL/GenBank/DDBJ whole genome shotgun (WGS) entry which is preliminary data.</text>
</comment>
<evidence type="ECO:0000313" key="2">
    <source>
        <dbReference type="EMBL" id="MCP3426609.1"/>
    </source>
</evidence>
<name>A0A9X2KJ88_9MICC</name>
<proteinExistence type="predicted"/>
<gene>
    <name evidence="2" type="ORF">NBM05_11495</name>
</gene>
<feature type="domain" description="IrrE N-terminal-like" evidence="1">
    <location>
        <begin position="39"/>
        <end position="157"/>
    </location>
</feature>
<evidence type="ECO:0000259" key="1">
    <source>
        <dbReference type="Pfam" id="PF06114"/>
    </source>
</evidence>
<dbReference type="Pfam" id="PF06114">
    <property type="entry name" value="Peptidase_M78"/>
    <property type="match status" value="1"/>
</dbReference>
<organism evidence="2 3">
    <name type="scientific">Rothia santali</name>
    <dbReference type="NCBI Taxonomy" id="2949643"/>
    <lineage>
        <taxon>Bacteria</taxon>
        <taxon>Bacillati</taxon>
        <taxon>Actinomycetota</taxon>
        <taxon>Actinomycetes</taxon>
        <taxon>Micrococcales</taxon>
        <taxon>Micrococcaceae</taxon>
        <taxon>Rothia</taxon>
    </lineage>
</organism>
<protein>
    <recommendedName>
        <fullName evidence="1">IrrE N-terminal-like domain-containing protein</fullName>
    </recommendedName>
</protein>
<dbReference type="RefSeq" id="WP_254167493.1">
    <property type="nucleotide sequence ID" value="NZ_JANAFB010000030.1"/>
</dbReference>
<reference evidence="2" key="1">
    <citation type="submission" date="2022-06" db="EMBL/GenBank/DDBJ databases">
        <title>Rothia sp. isolated from sandalwood seedling.</title>
        <authorList>
            <person name="Tuikhar N."/>
            <person name="Kirdat K."/>
            <person name="Thorat V."/>
            <person name="Swetha P."/>
            <person name="Padma S."/>
            <person name="Sundararaj R."/>
            <person name="Yadav A."/>
        </authorList>
    </citation>
    <scope>NUCLEOTIDE SEQUENCE</scope>
    <source>
        <strain evidence="2">AR01</strain>
    </source>
</reference>
<sequence>MNSHTVQRIRFAEKEAQKLLDLYWNRRIPVDPFRIAELLGLVSREEEMAQSLYGRLDKRRYATVSVTVNASLSPQNKRYCGAYFLGMFVLNTMLKHEMTYSRSLSRGLTPDPDYLFAHQFAQALLMPRSDFLAHLDAGREMDQICETFDVTSMMAGWRMDSVGRADARKRLTAAV</sequence>
<dbReference type="InterPro" id="IPR010359">
    <property type="entry name" value="IrrE_HExxH"/>
</dbReference>
<keyword evidence="3" id="KW-1185">Reference proteome</keyword>